<protein>
    <submittedName>
        <fullName evidence="2">Uncharacterized protein</fullName>
    </submittedName>
</protein>
<feature type="region of interest" description="Disordered" evidence="1">
    <location>
        <begin position="1"/>
        <end position="29"/>
    </location>
</feature>
<evidence type="ECO:0000256" key="1">
    <source>
        <dbReference type="SAM" id="MobiDB-lite"/>
    </source>
</evidence>
<sequence>TRHHKPSETHFSLSPKKETLTVRKGSTNQRPIFHGDRIVRAMGGSTHGGMQALTMAYKAYKASPSIRDPFFTQSKKRKH</sequence>
<keyword evidence="3" id="KW-1185">Reference proteome</keyword>
<comment type="caution">
    <text evidence="2">The sequence shown here is derived from an EMBL/GenBank/DDBJ whole genome shotgun (WGS) entry which is preliminary data.</text>
</comment>
<evidence type="ECO:0000313" key="2">
    <source>
        <dbReference type="EMBL" id="KAF6176553.1"/>
    </source>
</evidence>
<reference evidence="2 3" key="1">
    <citation type="journal article" date="2020" name="IScience">
        <title>Genome Sequencing of the Endangered Kingdonia uniflora (Circaeasteraceae, Ranunculales) Reveals Potential Mechanisms of Evolutionary Specialization.</title>
        <authorList>
            <person name="Sun Y."/>
            <person name="Deng T."/>
            <person name="Zhang A."/>
            <person name="Moore M.J."/>
            <person name="Landis J.B."/>
            <person name="Lin N."/>
            <person name="Zhang H."/>
            <person name="Zhang X."/>
            <person name="Huang J."/>
            <person name="Zhang X."/>
            <person name="Sun H."/>
            <person name="Wang H."/>
        </authorList>
    </citation>
    <scope>NUCLEOTIDE SEQUENCE [LARGE SCALE GENOMIC DNA]</scope>
    <source>
        <strain evidence="2">TB1705</strain>
        <tissue evidence="2">Leaf</tissue>
    </source>
</reference>
<proteinExistence type="predicted"/>
<organism evidence="2 3">
    <name type="scientific">Kingdonia uniflora</name>
    <dbReference type="NCBI Taxonomy" id="39325"/>
    <lineage>
        <taxon>Eukaryota</taxon>
        <taxon>Viridiplantae</taxon>
        <taxon>Streptophyta</taxon>
        <taxon>Embryophyta</taxon>
        <taxon>Tracheophyta</taxon>
        <taxon>Spermatophyta</taxon>
        <taxon>Magnoliopsida</taxon>
        <taxon>Ranunculales</taxon>
        <taxon>Circaeasteraceae</taxon>
        <taxon>Kingdonia</taxon>
    </lineage>
</organism>
<feature type="non-terminal residue" evidence="2">
    <location>
        <position position="79"/>
    </location>
</feature>
<gene>
    <name evidence="2" type="ORF">GIB67_024291</name>
</gene>
<accession>A0A7J7PB21</accession>
<dbReference type="EMBL" id="JACGCM010000068">
    <property type="protein sequence ID" value="KAF6176553.1"/>
    <property type="molecule type" value="Genomic_DNA"/>
</dbReference>
<evidence type="ECO:0000313" key="3">
    <source>
        <dbReference type="Proteomes" id="UP000541444"/>
    </source>
</evidence>
<dbReference type="Proteomes" id="UP000541444">
    <property type="component" value="Unassembled WGS sequence"/>
</dbReference>
<name>A0A7J7PB21_9MAGN</name>
<dbReference type="AlphaFoldDB" id="A0A7J7PB21"/>